<dbReference type="GO" id="GO:0016503">
    <property type="term" value="F:pheromone receptor activity"/>
    <property type="evidence" value="ECO:0007669"/>
    <property type="project" value="InterPro"/>
</dbReference>
<dbReference type="FunFam" id="1.20.1070.10:FF:000033">
    <property type="entry name" value="Vomeronasal type-1 receptor"/>
    <property type="match status" value="1"/>
</dbReference>
<name>A0A1P8NTZ3_MICMU</name>
<keyword evidence="8 13" id="KW-0297">G-protein coupled receptor</keyword>
<feature type="transmembrane region" description="Helical" evidence="13">
    <location>
        <begin position="129"/>
        <end position="150"/>
    </location>
</feature>
<evidence type="ECO:0000256" key="1">
    <source>
        <dbReference type="ARBA" id="ARBA00003878"/>
    </source>
</evidence>
<organism evidence="15">
    <name type="scientific">Microcebus murinus</name>
    <name type="common">Gray mouse lemur</name>
    <name type="synonym">Lemur murinus</name>
    <dbReference type="NCBI Taxonomy" id="30608"/>
    <lineage>
        <taxon>Eukaryota</taxon>
        <taxon>Metazoa</taxon>
        <taxon>Chordata</taxon>
        <taxon>Craniata</taxon>
        <taxon>Vertebrata</taxon>
        <taxon>Euteleostomi</taxon>
        <taxon>Mammalia</taxon>
        <taxon>Eutheria</taxon>
        <taxon>Euarchontoglires</taxon>
        <taxon>Primates</taxon>
        <taxon>Strepsirrhini</taxon>
        <taxon>Lemuriformes</taxon>
        <taxon>Cheirogaleidae</taxon>
        <taxon>Microcebus</taxon>
    </lineage>
</organism>
<comment type="subcellular location">
    <subcellularLocation>
        <location evidence="2 13">Cell membrane</location>
        <topology evidence="2 13">Multi-pass membrane protein</topology>
    </subcellularLocation>
</comment>
<evidence type="ECO:0000256" key="11">
    <source>
        <dbReference type="ARBA" id="ARBA00023180"/>
    </source>
</evidence>
<dbReference type="CDD" id="cd13949">
    <property type="entry name" value="7tm_V1R_pheromone"/>
    <property type="match status" value="1"/>
</dbReference>
<dbReference type="Gene3D" id="1.20.1070.10">
    <property type="entry name" value="Rhodopsin 7-helix transmembrane proteins"/>
    <property type="match status" value="1"/>
</dbReference>
<accession>A0A1P8NTZ3</accession>
<dbReference type="AlphaFoldDB" id="A0A1P8NTZ3"/>
<feature type="domain" description="G-protein coupled receptors family 1 profile" evidence="14">
    <location>
        <begin position="22"/>
        <end position="286"/>
    </location>
</feature>
<evidence type="ECO:0000259" key="14">
    <source>
        <dbReference type="PROSITE" id="PS50262"/>
    </source>
</evidence>
<feature type="transmembrane region" description="Helical" evidence="13">
    <location>
        <begin position="266"/>
        <end position="286"/>
    </location>
</feature>
<comment type="function">
    <text evidence="1">Putative pheromone receptor.</text>
</comment>
<dbReference type="SUPFAM" id="SSF81321">
    <property type="entry name" value="Family A G protein-coupled receptor-like"/>
    <property type="match status" value="1"/>
</dbReference>
<protein>
    <recommendedName>
        <fullName evidence="13">Vomeronasal type-1 receptor</fullName>
    </recommendedName>
</protein>
<dbReference type="InterPro" id="IPR017452">
    <property type="entry name" value="GPCR_Rhodpsn_7TM"/>
</dbReference>
<keyword evidence="5 13" id="KW-0589">Pheromone response</keyword>
<feature type="transmembrane region" description="Helical" evidence="13">
    <location>
        <begin position="176"/>
        <end position="199"/>
    </location>
</feature>
<reference evidence="15" key="1">
    <citation type="journal article" date="2017" name="BMC Evol. Biol.">
        <title>Population genetics of mouse lemur vomeronasal receptors: current versus past selection and demographic inference.</title>
        <authorList>
            <person name="Hohenbrink P."/>
            <person name="Mundy N.I."/>
            <person name="Radespiel U."/>
        </authorList>
    </citation>
    <scope>NUCLEOTIDE SEQUENCE</scope>
    <source>
        <strain evidence="15">F-02-05</strain>
    </source>
</reference>
<evidence type="ECO:0000256" key="5">
    <source>
        <dbReference type="ARBA" id="ARBA00022507"/>
    </source>
</evidence>
<evidence type="ECO:0000256" key="6">
    <source>
        <dbReference type="ARBA" id="ARBA00022692"/>
    </source>
</evidence>
<keyword evidence="10 13" id="KW-0675">Receptor</keyword>
<dbReference type="EMBL" id="KY386964">
    <property type="protein sequence ID" value="APX52050.1"/>
    <property type="molecule type" value="Genomic_DNA"/>
</dbReference>
<keyword evidence="7 13" id="KW-1133">Transmembrane helix</keyword>
<sequence length="313" mass="35125">MASRDLAVGVVCLSQTVVGLMGNFSLLYHYLFLYFTGCRPRSTDLIVEHLIIANFLSLLSKGVPQTMEAFGLTLFLNDIGCKLVFYVHRVGRGVSISTTCLLSVFQVITISPRNSRWGELKEKAPRYTGFAIFLCWVPYMLVNIIFLMYITGKWGNTNSTMKKDLGYCSGVKQNKIVLSLHAALLSIPDVFCVGLMLWASNSMVCVLFRHKQQVQHIHRNDLSPRSSPESRATHSILVLVSMFVSSYMLSCIFQVCIGLSDNPNILLANISALLNAYFPTACPFILMSRVSREPRLCFAWIKITKSPKLIINM</sequence>
<evidence type="ECO:0000256" key="10">
    <source>
        <dbReference type="ARBA" id="ARBA00023170"/>
    </source>
</evidence>
<proteinExistence type="inferred from homology"/>
<evidence type="ECO:0000256" key="9">
    <source>
        <dbReference type="ARBA" id="ARBA00023136"/>
    </source>
</evidence>
<keyword evidence="9 13" id="KW-0472">Membrane</keyword>
<feature type="transmembrane region" description="Helical" evidence="13">
    <location>
        <begin position="236"/>
        <end position="260"/>
    </location>
</feature>
<evidence type="ECO:0000313" key="15">
    <source>
        <dbReference type="EMBL" id="APX52050.1"/>
    </source>
</evidence>
<evidence type="ECO:0000256" key="8">
    <source>
        <dbReference type="ARBA" id="ARBA00023040"/>
    </source>
</evidence>
<keyword evidence="6 13" id="KW-0812">Transmembrane</keyword>
<evidence type="ECO:0000256" key="13">
    <source>
        <dbReference type="RuleBase" id="RU364061"/>
    </source>
</evidence>
<keyword evidence="11" id="KW-0325">Glycoprotein</keyword>
<evidence type="ECO:0000256" key="2">
    <source>
        <dbReference type="ARBA" id="ARBA00004651"/>
    </source>
</evidence>
<feature type="transmembrane region" description="Helical" evidence="13">
    <location>
        <begin position="83"/>
        <end position="108"/>
    </location>
</feature>
<dbReference type="GO" id="GO:0019236">
    <property type="term" value="P:response to pheromone"/>
    <property type="evidence" value="ECO:0007669"/>
    <property type="project" value="UniProtKB-KW"/>
</dbReference>
<evidence type="ECO:0000256" key="3">
    <source>
        <dbReference type="ARBA" id="ARBA00010663"/>
    </source>
</evidence>
<dbReference type="PANTHER" id="PTHR24062">
    <property type="entry name" value="VOMERONASAL TYPE-1 RECEPTOR"/>
    <property type="match status" value="1"/>
</dbReference>
<evidence type="ECO:0000256" key="7">
    <source>
        <dbReference type="ARBA" id="ARBA00022989"/>
    </source>
</evidence>
<evidence type="ECO:0000256" key="4">
    <source>
        <dbReference type="ARBA" id="ARBA00022475"/>
    </source>
</evidence>
<keyword evidence="12 13" id="KW-0807">Transducer</keyword>
<dbReference type="GO" id="GO:0007606">
    <property type="term" value="P:sensory perception of chemical stimulus"/>
    <property type="evidence" value="ECO:0007669"/>
    <property type="project" value="UniProtKB-ARBA"/>
</dbReference>
<comment type="similarity">
    <text evidence="3 13">Belongs to the G-protein coupled receptor 1 family.</text>
</comment>
<evidence type="ECO:0000256" key="12">
    <source>
        <dbReference type="ARBA" id="ARBA00023224"/>
    </source>
</evidence>
<dbReference type="PRINTS" id="PR01534">
    <property type="entry name" value="VOMERONASL1R"/>
</dbReference>
<dbReference type="Pfam" id="PF03402">
    <property type="entry name" value="V1R"/>
    <property type="match status" value="1"/>
</dbReference>
<dbReference type="InterPro" id="IPR004072">
    <property type="entry name" value="Vmron_rcpt_1"/>
</dbReference>
<dbReference type="GO" id="GO:0005886">
    <property type="term" value="C:plasma membrane"/>
    <property type="evidence" value="ECO:0007669"/>
    <property type="project" value="UniProtKB-SubCell"/>
</dbReference>
<keyword evidence="4 13" id="KW-1003">Cell membrane</keyword>
<feature type="transmembrane region" description="Helical" evidence="13">
    <location>
        <begin position="6"/>
        <end position="33"/>
    </location>
</feature>
<dbReference type="PROSITE" id="PS50262">
    <property type="entry name" value="G_PROTEIN_RECEP_F1_2"/>
    <property type="match status" value="1"/>
</dbReference>